<gene>
    <name evidence="2" type="ORF">ONB1V03_LOCUS17844</name>
</gene>
<feature type="chain" id="PRO_5035680573" evidence="1">
    <location>
        <begin position="22"/>
        <end position="87"/>
    </location>
</feature>
<organism evidence="2">
    <name type="scientific">Oppiella nova</name>
    <dbReference type="NCBI Taxonomy" id="334625"/>
    <lineage>
        <taxon>Eukaryota</taxon>
        <taxon>Metazoa</taxon>
        <taxon>Ecdysozoa</taxon>
        <taxon>Arthropoda</taxon>
        <taxon>Chelicerata</taxon>
        <taxon>Arachnida</taxon>
        <taxon>Acari</taxon>
        <taxon>Acariformes</taxon>
        <taxon>Sarcoptiformes</taxon>
        <taxon>Oribatida</taxon>
        <taxon>Brachypylina</taxon>
        <taxon>Oppioidea</taxon>
        <taxon>Oppiidae</taxon>
        <taxon>Oppiella</taxon>
    </lineage>
</organism>
<proteinExistence type="predicted"/>
<name>A0A7R9MLI5_9ACAR</name>
<reference evidence="2" key="1">
    <citation type="submission" date="2020-11" db="EMBL/GenBank/DDBJ databases">
        <authorList>
            <person name="Tran Van P."/>
        </authorList>
    </citation>
    <scope>NUCLEOTIDE SEQUENCE</scope>
</reference>
<sequence>MMSKTALIILILAMVCVGIQSMPYYFSSDESDNNKLHPLFGPYARNHFNNGDHPRVFIWKHRDHSAAEEARKIIGLMAAQHEFSPGK</sequence>
<dbReference type="Proteomes" id="UP000728032">
    <property type="component" value="Unassembled WGS sequence"/>
</dbReference>
<dbReference type="EMBL" id="CAJPVJ010023096">
    <property type="protein sequence ID" value="CAG2178419.1"/>
    <property type="molecule type" value="Genomic_DNA"/>
</dbReference>
<evidence type="ECO:0000313" key="2">
    <source>
        <dbReference type="EMBL" id="CAD7661283.1"/>
    </source>
</evidence>
<evidence type="ECO:0000256" key="1">
    <source>
        <dbReference type="SAM" id="SignalP"/>
    </source>
</evidence>
<evidence type="ECO:0000313" key="3">
    <source>
        <dbReference type="Proteomes" id="UP000728032"/>
    </source>
</evidence>
<accession>A0A7R9MLI5</accession>
<keyword evidence="1" id="KW-0732">Signal</keyword>
<feature type="signal peptide" evidence="1">
    <location>
        <begin position="1"/>
        <end position="21"/>
    </location>
</feature>
<dbReference type="EMBL" id="OC937921">
    <property type="protein sequence ID" value="CAD7661283.1"/>
    <property type="molecule type" value="Genomic_DNA"/>
</dbReference>
<protein>
    <submittedName>
        <fullName evidence="2">Uncharacterized protein</fullName>
    </submittedName>
</protein>
<dbReference type="AlphaFoldDB" id="A0A7R9MLI5"/>
<dbReference type="OrthoDB" id="6519510at2759"/>
<keyword evidence="3" id="KW-1185">Reference proteome</keyword>